<dbReference type="OrthoDB" id="359268at2"/>
<evidence type="ECO:0000256" key="2">
    <source>
        <dbReference type="ARBA" id="ARBA00005267"/>
    </source>
</evidence>
<evidence type="ECO:0000313" key="9">
    <source>
        <dbReference type="EMBL" id="ABQ13968.1"/>
    </source>
</evidence>
<feature type="domain" description="Flavodoxin-like" evidence="8">
    <location>
        <begin position="5"/>
        <end position="171"/>
    </location>
</feature>
<evidence type="ECO:0000256" key="6">
    <source>
        <dbReference type="ARBA" id="ARBA00022982"/>
    </source>
</evidence>
<dbReference type="EMBL" id="CP000513">
    <property type="protein sequence ID" value="ABQ13968.1"/>
    <property type="molecule type" value="Genomic_DNA"/>
</dbReference>
<accession>A5EX56</accession>
<dbReference type="AlphaFoldDB" id="A5EX56"/>
<dbReference type="eggNOG" id="COG0716">
    <property type="taxonomic scope" value="Bacteria"/>
</dbReference>
<dbReference type="GO" id="GO:0010181">
    <property type="term" value="F:FMN binding"/>
    <property type="evidence" value="ECO:0007669"/>
    <property type="project" value="UniProtKB-UniRule"/>
</dbReference>
<name>A5EX56_DICNV</name>
<dbReference type="STRING" id="246195.DNO_1297"/>
<dbReference type="PANTHER" id="PTHR42809">
    <property type="entry name" value="FLAVODOXIN 2"/>
    <property type="match status" value="1"/>
</dbReference>
<organism evidence="9 10">
    <name type="scientific">Dichelobacter nodosus (strain VCS1703A)</name>
    <dbReference type="NCBI Taxonomy" id="246195"/>
    <lineage>
        <taxon>Bacteria</taxon>
        <taxon>Pseudomonadati</taxon>
        <taxon>Pseudomonadota</taxon>
        <taxon>Gammaproteobacteria</taxon>
        <taxon>Cardiobacteriales</taxon>
        <taxon>Cardiobacteriaceae</taxon>
        <taxon>Dichelobacter</taxon>
    </lineage>
</organism>
<comment type="function">
    <text evidence="7">Low-potential electron donor to a number of redox enzymes.</text>
</comment>
<dbReference type="PIRSF" id="PIRSF038996">
    <property type="entry name" value="FldA"/>
    <property type="match status" value="1"/>
</dbReference>
<dbReference type="Gene3D" id="3.40.50.360">
    <property type="match status" value="1"/>
</dbReference>
<dbReference type="InterPro" id="IPR029039">
    <property type="entry name" value="Flavoprotein-like_sf"/>
</dbReference>
<dbReference type="Pfam" id="PF00258">
    <property type="entry name" value="Flavodoxin_1"/>
    <property type="match status" value="1"/>
</dbReference>
<dbReference type="HOGENOM" id="CLU_051402_1_0_6"/>
<evidence type="ECO:0000256" key="7">
    <source>
        <dbReference type="PIRNR" id="PIRNR038996"/>
    </source>
</evidence>
<dbReference type="PANTHER" id="PTHR42809:SF1">
    <property type="entry name" value="FLAVODOXIN 1"/>
    <property type="match status" value="1"/>
</dbReference>
<keyword evidence="5 7" id="KW-0288">FMN</keyword>
<evidence type="ECO:0000256" key="3">
    <source>
        <dbReference type="ARBA" id="ARBA00022448"/>
    </source>
</evidence>
<evidence type="ECO:0000256" key="4">
    <source>
        <dbReference type="ARBA" id="ARBA00022630"/>
    </source>
</evidence>
<gene>
    <name evidence="9" type="primary">fld</name>
    <name evidence="9" type="ordered locus">DNO_1297</name>
</gene>
<dbReference type="InterPro" id="IPR010086">
    <property type="entry name" value="Flavodoxin_lc"/>
</dbReference>
<proteinExistence type="inferred from homology"/>
<dbReference type="PROSITE" id="PS50902">
    <property type="entry name" value="FLAVODOXIN_LIKE"/>
    <property type="match status" value="1"/>
</dbReference>
<evidence type="ECO:0000313" key="10">
    <source>
        <dbReference type="Proteomes" id="UP000000248"/>
    </source>
</evidence>
<protein>
    <recommendedName>
        <fullName evidence="7">Flavodoxin</fullName>
    </recommendedName>
</protein>
<dbReference type="InterPro" id="IPR001226">
    <property type="entry name" value="Flavodoxin_CS"/>
</dbReference>
<evidence type="ECO:0000256" key="5">
    <source>
        <dbReference type="ARBA" id="ARBA00022643"/>
    </source>
</evidence>
<dbReference type="InterPro" id="IPR008254">
    <property type="entry name" value="Flavodoxin/NO_synth"/>
</dbReference>
<keyword evidence="4 7" id="KW-0285">Flavoprotein</keyword>
<keyword evidence="6 7" id="KW-0249">Electron transport</keyword>
<dbReference type="InterPro" id="IPR050619">
    <property type="entry name" value="Flavodoxin"/>
</dbReference>
<keyword evidence="3 7" id="KW-0813">Transport</keyword>
<keyword evidence="10" id="KW-1185">Reference proteome</keyword>
<dbReference type="PROSITE" id="PS00201">
    <property type="entry name" value="FLAVODOXIN"/>
    <property type="match status" value="1"/>
</dbReference>
<dbReference type="KEGG" id="dno:DNO_1297"/>
<dbReference type="SUPFAM" id="SSF52218">
    <property type="entry name" value="Flavoproteins"/>
    <property type="match status" value="1"/>
</dbReference>
<evidence type="ECO:0000259" key="8">
    <source>
        <dbReference type="PROSITE" id="PS50902"/>
    </source>
</evidence>
<dbReference type="Proteomes" id="UP000000248">
    <property type="component" value="Chromosome"/>
</dbReference>
<comment type="cofactor">
    <cofactor evidence="1 7">
        <name>FMN</name>
        <dbReference type="ChEBI" id="CHEBI:58210"/>
    </cofactor>
</comment>
<dbReference type="GO" id="GO:0009055">
    <property type="term" value="F:electron transfer activity"/>
    <property type="evidence" value="ECO:0007669"/>
    <property type="project" value="UniProtKB-UniRule"/>
</dbReference>
<sequence>MSEDIGLFYGSTTGMTEDVAFEIERIAREKHGINLTPINIIDLDDPNDMFLYRKIIIGIPTWNYGEYQDDWELIVDKIAAADLRGTTIALFGLGDQIGYPEYYLDAMGMLGAQFAVQGARFIGAWKKDDSYHFEQSKALTENDYFIGLALDEDGQPEKTTPRLEQWLAQILPEFQKITA</sequence>
<reference evidence="9 10" key="1">
    <citation type="journal article" date="2007" name="Nat. Biotechnol.">
        <title>Genome sequence and identification of candidate vaccine antigens from the animal pathogen Dichelobacter nodosus.</title>
        <authorList>
            <person name="Myers G.S."/>
            <person name="Parker D."/>
            <person name="Al-Hasani K."/>
            <person name="Kennan R.M."/>
            <person name="Seemann T."/>
            <person name="Ren Q."/>
            <person name="Badger J.H."/>
            <person name="Selengut J.D."/>
            <person name="Deboy R.T."/>
            <person name="Tettelin H."/>
            <person name="Boyce J.D."/>
            <person name="McCarl V.P."/>
            <person name="Han X."/>
            <person name="Nelson W.C."/>
            <person name="Madupu R."/>
            <person name="Mohamoud Y."/>
            <person name="Holley T."/>
            <person name="Fedorova N."/>
            <person name="Khouri H."/>
            <person name="Bottomley S.P."/>
            <person name="Whittington R.J."/>
            <person name="Adler B."/>
            <person name="Songer J.G."/>
            <person name="Rood J.I."/>
            <person name="Paulsen I.T."/>
        </authorList>
    </citation>
    <scope>NUCLEOTIDE SEQUENCE [LARGE SCALE GENOMIC DNA]</scope>
    <source>
        <strain evidence="9 10">VCS1703A</strain>
    </source>
</reference>
<comment type="similarity">
    <text evidence="2 7">Belongs to the flavodoxin family.</text>
</comment>
<dbReference type="RefSeq" id="WP_012031587.1">
    <property type="nucleotide sequence ID" value="NC_009446.1"/>
</dbReference>
<evidence type="ECO:0000256" key="1">
    <source>
        <dbReference type="ARBA" id="ARBA00001917"/>
    </source>
</evidence>
<dbReference type="NCBIfam" id="TIGR01752">
    <property type="entry name" value="flav_long"/>
    <property type="match status" value="1"/>
</dbReference>